<protein>
    <submittedName>
        <fullName evidence="1">Uncharacterized protein</fullName>
    </submittedName>
</protein>
<evidence type="ECO:0000313" key="2">
    <source>
        <dbReference type="Proteomes" id="UP000663671"/>
    </source>
</evidence>
<dbReference type="EMBL" id="CP069114">
    <property type="protein sequence ID" value="QSS63109.1"/>
    <property type="molecule type" value="Genomic_DNA"/>
</dbReference>
<dbReference type="VEuPathDB" id="FungiDB:I7I51_00166"/>
<organism evidence="1 2">
    <name type="scientific">Ajellomyces capsulatus</name>
    <name type="common">Darling's disease fungus</name>
    <name type="synonym">Histoplasma capsulatum</name>
    <dbReference type="NCBI Taxonomy" id="5037"/>
    <lineage>
        <taxon>Eukaryota</taxon>
        <taxon>Fungi</taxon>
        <taxon>Dikarya</taxon>
        <taxon>Ascomycota</taxon>
        <taxon>Pezizomycotina</taxon>
        <taxon>Eurotiomycetes</taxon>
        <taxon>Eurotiomycetidae</taxon>
        <taxon>Onygenales</taxon>
        <taxon>Ajellomycetaceae</taxon>
        <taxon>Histoplasma</taxon>
    </lineage>
</organism>
<proteinExistence type="predicted"/>
<accession>A0A8A1MAY7</accession>
<name>A0A8A1MAY7_AJECA</name>
<dbReference type="AlphaFoldDB" id="A0A8A1MAY7"/>
<evidence type="ECO:0000313" key="1">
    <source>
        <dbReference type="EMBL" id="QSS63109.1"/>
    </source>
</evidence>
<sequence length="253" mass="28657">MGLQQQQQQCEGRRSCSGSGLVLQRRLSAILFVSGARLRLRPAQSGAVAAATNRTARIGFRADCRSTPPGQFYPPPTTLPSDGVFTEINGGLWEYRLLWVSSENYGSRGVQSYRRTFPDRHQVSYQSRKVTRSMPECRECTGNVTAGHLRTARQVRYEFGILSQCTRHRVGDFSSSHGSARNFSEGDYSEAIKQKIICKCQFCSSRMEMTMTKREIIVVIERRKVDIKKETGEHLAHQFPCSPRNITFFPSVY</sequence>
<dbReference type="Proteomes" id="UP000663671">
    <property type="component" value="Chromosome 1"/>
</dbReference>
<reference evidence="1" key="1">
    <citation type="submission" date="2021-01" db="EMBL/GenBank/DDBJ databases">
        <title>Chromosome-level genome assembly of a human fungal pathogen reveals clustering of transcriptionally co-regulated genes.</title>
        <authorList>
            <person name="Voorhies M."/>
            <person name="Cohen S."/>
            <person name="Shea T.P."/>
            <person name="Petrus S."/>
            <person name="Munoz J.F."/>
            <person name="Poplawski S."/>
            <person name="Goldman W.E."/>
            <person name="Michael T."/>
            <person name="Cuomo C.A."/>
            <person name="Sil A."/>
            <person name="Beyhan S."/>
        </authorList>
    </citation>
    <scope>NUCLEOTIDE SEQUENCE</scope>
    <source>
        <strain evidence="1">WU24</strain>
    </source>
</reference>
<gene>
    <name evidence="1" type="ORF">I7I51_00166</name>
</gene>